<evidence type="ECO:0000313" key="1">
    <source>
        <dbReference type="EMBL" id="RMZ59676.1"/>
    </source>
</evidence>
<dbReference type="AlphaFoldDB" id="A0A3M7LDV8"/>
<evidence type="ECO:0000313" key="2">
    <source>
        <dbReference type="Proteomes" id="UP000267524"/>
    </source>
</evidence>
<dbReference type="Proteomes" id="UP000267524">
    <property type="component" value="Unassembled WGS sequence"/>
</dbReference>
<protein>
    <submittedName>
        <fullName evidence="1">Uncharacterized protein</fullName>
    </submittedName>
</protein>
<dbReference type="RefSeq" id="WP_122546799.1">
    <property type="nucleotide sequence ID" value="NZ_QWIV01000013.1"/>
</dbReference>
<gene>
    <name evidence="1" type="ORF">D1632_08605</name>
</gene>
<name>A0A3M7LDV8_9FLAO</name>
<comment type="caution">
    <text evidence="1">The sequence shown here is derived from an EMBL/GenBank/DDBJ whole genome shotgun (WGS) entry which is preliminary data.</text>
</comment>
<accession>A0A3M7LDV8</accession>
<proteinExistence type="predicted"/>
<sequence>MAAIRLGFPNLYTSMNDTASSVFKDGLLDDLVVIYFNTDVDAAKKLIGATDIFPKDNIYTIKDLSQN</sequence>
<keyword evidence="2" id="KW-1185">Reference proteome</keyword>
<organism evidence="1 2">
    <name type="scientific">Chryseobacterium nematophagum</name>
    <dbReference type="NCBI Taxonomy" id="2305228"/>
    <lineage>
        <taxon>Bacteria</taxon>
        <taxon>Pseudomonadati</taxon>
        <taxon>Bacteroidota</taxon>
        <taxon>Flavobacteriia</taxon>
        <taxon>Flavobacteriales</taxon>
        <taxon>Weeksellaceae</taxon>
        <taxon>Chryseobacterium group</taxon>
        <taxon>Chryseobacterium</taxon>
    </lineage>
</organism>
<reference evidence="1 2" key="1">
    <citation type="submission" date="2018-08" db="EMBL/GenBank/DDBJ databases">
        <title>Chryseobacterium nematophagum: a novel matrix digesting pathogen of nematodes.</title>
        <authorList>
            <person name="Page A."/>
            <person name="Roberts M."/>
            <person name="Felix M.-A."/>
            <person name="Weir W."/>
        </authorList>
    </citation>
    <scope>NUCLEOTIDE SEQUENCE [LARGE SCALE GENOMIC DNA]</scope>
    <source>
        <strain evidence="1 2">JUb275</strain>
    </source>
</reference>
<dbReference type="EMBL" id="QWIV01000013">
    <property type="protein sequence ID" value="RMZ59676.1"/>
    <property type="molecule type" value="Genomic_DNA"/>
</dbReference>